<dbReference type="Gene3D" id="2.60.40.3500">
    <property type="match status" value="1"/>
</dbReference>
<evidence type="ECO:0000313" key="4">
    <source>
        <dbReference type="Proteomes" id="UP000249739"/>
    </source>
</evidence>
<sequence length="281" mass="29961">MFCPSRSLLSVIFGCSLLLSACETPADGMKAKKDPVSLQKAETPKALSPLSGDADKIARLEQQLAALQQEVAANRPKIAKIDVMEQKFKDLSLGLDRIDATYNMKPAPVAVPTPVTAPVPAPLPVPAPPPAVPVKPVQKAEVAPPPKPAATKSPEKPIEAQKPPVSKPAASGQKIVQDLRIGEKKEYSRLVLDLGQSVKISYDIDNEEKILLVEIPGFEWKAAKTKTFPKSLLIASYQAESDASGSRLVVQLRGPAKIANYSTIDATGGKLPRAVLDVSPQ</sequence>
<accession>A0A2W5FI83</accession>
<comment type="caution">
    <text evidence="3">The sequence shown here is derived from an EMBL/GenBank/DDBJ whole genome shotgun (WGS) entry which is preliminary data.</text>
</comment>
<gene>
    <name evidence="3" type="ORF">DI586_08240</name>
</gene>
<dbReference type="EMBL" id="QFOT01000096">
    <property type="protein sequence ID" value="PZP54988.1"/>
    <property type="molecule type" value="Genomic_DNA"/>
</dbReference>
<reference evidence="3 4" key="1">
    <citation type="submission" date="2017-08" db="EMBL/GenBank/DDBJ databases">
        <title>Infants hospitalized years apart are colonized by the same room-sourced microbial strains.</title>
        <authorList>
            <person name="Brooks B."/>
            <person name="Olm M.R."/>
            <person name="Firek B.A."/>
            <person name="Baker R."/>
            <person name="Thomas B.C."/>
            <person name="Morowitz M.J."/>
            <person name="Banfield J.F."/>
        </authorList>
    </citation>
    <scope>NUCLEOTIDE SEQUENCE [LARGE SCALE GENOMIC DNA]</scope>
    <source>
        <strain evidence="3">S2_006_000_R2_64</strain>
    </source>
</reference>
<feature type="signal peptide" evidence="2">
    <location>
        <begin position="1"/>
        <end position="21"/>
    </location>
</feature>
<evidence type="ECO:0000313" key="3">
    <source>
        <dbReference type="EMBL" id="PZP54988.1"/>
    </source>
</evidence>
<organism evidence="3 4">
    <name type="scientific">Micavibrio aeruginosavorus</name>
    <dbReference type="NCBI Taxonomy" id="349221"/>
    <lineage>
        <taxon>Bacteria</taxon>
        <taxon>Pseudomonadati</taxon>
        <taxon>Bdellovibrionota</taxon>
        <taxon>Bdellovibrionia</taxon>
        <taxon>Bdellovibrionales</taxon>
        <taxon>Pseudobdellovibrionaceae</taxon>
        <taxon>Micavibrio</taxon>
    </lineage>
</organism>
<evidence type="ECO:0000256" key="1">
    <source>
        <dbReference type="SAM" id="MobiDB-lite"/>
    </source>
</evidence>
<dbReference type="PROSITE" id="PS51257">
    <property type="entry name" value="PROKAR_LIPOPROTEIN"/>
    <property type="match status" value="1"/>
</dbReference>
<proteinExistence type="predicted"/>
<protein>
    <recommendedName>
        <fullName evidence="5">AMIN domain-containing protein</fullName>
    </recommendedName>
</protein>
<evidence type="ECO:0008006" key="5">
    <source>
        <dbReference type="Google" id="ProtNLM"/>
    </source>
</evidence>
<dbReference type="AlphaFoldDB" id="A0A2W5FI83"/>
<keyword evidence="2" id="KW-0732">Signal</keyword>
<feature type="region of interest" description="Disordered" evidence="1">
    <location>
        <begin position="133"/>
        <end position="172"/>
    </location>
</feature>
<dbReference type="Proteomes" id="UP000249739">
    <property type="component" value="Unassembled WGS sequence"/>
</dbReference>
<evidence type="ECO:0000256" key="2">
    <source>
        <dbReference type="SAM" id="SignalP"/>
    </source>
</evidence>
<name>A0A2W5FI83_9BACT</name>
<feature type="chain" id="PRO_5016013912" description="AMIN domain-containing protein" evidence="2">
    <location>
        <begin position="22"/>
        <end position="281"/>
    </location>
</feature>